<name>A0A3D8T199_9HELO</name>
<proteinExistence type="predicted"/>
<reference evidence="1 2" key="1">
    <citation type="journal article" date="2018" name="IMA Fungus">
        <title>IMA Genome-F 9: Draft genome sequence of Annulohypoxylon stygium, Aspergillus mulundensis, Berkeleyomyces basicola (syn. Thielaviopsis basicola), Ceratocystis smalleyi, two Cercospora beticola strains, Coleophoma cylindrospora, Fusarium fracticaudum, Phialophora cf. hyalina, and Morchella septimelata.</title>
        <authorList>
            <person name="Wingfield B.D."/>
            <person name="Bills G.F."/>
            <person name="Dong Y."/>
            <person name="Huang W."/>
            <person name="Nel W.J."/>
            <person name="Swalarsk-Parry B.S."/>
            <person name="Vaghefi N."/>
            <person name="Wilken P.M."/>
            <person name="An Z."/>
            <person name="de Beer Z.W."/>
            <person name="De Vos L."/>
            <person name="Chen L."/>
            <person name="Duong T.A."/>
            <person name="Gao Y."/>
            <person name="Hammerbacher A."/>
            <person name="Kikkert J.R."/>
            <person name="Li Y."/>
            <person name="Li H."/>
            <person name="Li K."/>
            <person name="Li Q."/>
            <person name="Liu X."/>
            <person name="Ma X."/>
            <person name="Naidoo K."/>
            <person name="Pethybridge S.J."/>
            <person name="Sun J."/>
            <person name="Steenkamp E.T."/>
            <person name="van der Nest M.A."/>
            <person name="van Wyk S."/>
            <person name="Wingfield M.J."/>
            <person name="Xiong C."/>
            <person name="Yue Q."/>
            <person name="Zhang X."/>
        </authorList>
    </citation>
    <scope>NUCLEOTIDE SEQUENCE [LARGE SCALE GENOMIC DNA]</scope>
    <source>
        <strain evidence="1 2">BP5796</strain>
    </source>
</reference>
<dbReference type="EMBL" id="PDLN01000002">
    <property type="protein sequence ID" value="RDW92300.1"/>
    <property type="molecule type" value="Genomic_DNA"/>
</dbReference>
<evidence type="ECO:0000313" key="2">
    <source>
        <dbReference type="Proteomes" id="UP000256328"/>
    </source>
</evidence>
<sequence>MPVTIKPGSHSAREWDKRQGLVGSATALLSETCCKEYDKHFQKMIQSSFSSLETEGKRLAPSSNGFVLAAISSYNNHHNLVLRPEDIWFSILSQLNFYINQNAEELRHLFVAHEGQKELEVIDWGSVDAYNFGKHAETMTHMIAKNIKEPELREWIIPAFSTTTKTDVVVASILMMGAMQKYFSYKFTILCGIPSVNAKTGQASFAGRTGGFDQPDSAETKDFWQTIVHYSGGGSGPTYLSGWITAFCFWDADGKTLYKSPPDTEFHDLMGQGTEVLSLDGVKYHRIDTTDIPQGYVSVPVKVVDRGNEYNTHMIAGSVAIDLTSSGDTVEACNGKTGVVGLDTLQPVSGWWIFKIKEPIEGEDEDEDY</sequence>
<organism evidence="1 2">
    <name type="scientific">Coleophoma crateriformis</name>
    <dbReference type="NCBI Taxonomy" id="565419"/>
    <lineage>
        <taxon>Eukaryota</taxon>
        <taxon>Fungi</taxon>
        <taxon>Dikarya</taxon>
        <taxon>Ascomycota</taxon>
        <taxon>Pezizomycotina</taxon>
        <taxon>Leotiomycetes</taxon>
        <taxon>Helotiales</taxon>
        <taxon>Dermateaceae</taxon>
        <taxon>Coleophoma</taxon>
    </lineage>
</organism>
<keyword evidence="2" id="KW-1185">Reference proteome</keyword>
<dbReference type="AlphaFoldDB" id="A0A3D8T199"/>
<protein>
    <submittedName>
        <fullName evidence="1">Uncharacterized protein</fullName>
    </submittedName>
</protein>
<dbReference type="InterPro" id="IPR025533">
    <property type="entry name" value="DUF4419"/>
</dbReference>
<comment type="caution">
    <text evidence="1">The sequence shown here is derived from an EMBL/GenBank/DDBJ whole genome shotgun (WGS) entry which is preliminary data.</text>
</comment>
<evidence type="ECO:0000313" key="1">
    <source>
        <dbReference type="EMBL" id="RDW92300.1"/>
    </source>
</evidence>
<dbReference type="Proteomes" id="UP000256328">
    <property type="component" value="Unassembled WGS sequence"/>
</dbReference>
<dbReference type="PANTHER" id="PTHR31252">
    <property type="entry name" value="DUF4419 DOMAIN-CONTAINING PROTEIN"/>
    <property type="match status" value="1"/>
</dbReference>
<dbReference type="Pfam" id="PF14388">
    <property type="entry name" value="DUF4419"/>
    <property type="match status" value="2"/>
</dbReference>
<dbReference type="PANTHER" id="PTHR31252:SF11">
    <property type="entry name" value="DUF4419 DOMAIN-CONTAINING PROTEIN"/>
    <property type="match status" value="1"/>
</dbReference>
<accession>A0A3D8T199</accession>
<dbReference type="OrthoDB" id="9978173at2759"/>
<gene>
    <name evidence="1" type="ORF">BP5796_01694</name>
</gene>